<dbReference type="Pfam" id="PF01844">
    <property type="entry name" value="HNH"/>
    <property type="match status" value="1"/>
</dbReference>
<feature type="compositionally biased region" description="Low complexity" evidence="2">
    <location>
        <begin position="11"/>
        <end position="20"/>
    </location>
</feature>
<organism evidence="4 5">
    <name type="scientific">Agromyces agglutinans</name>
    <dbReference type="NCBI Taxonomy" id="2662258"/>
    <lineage>
        <taxon>Bacteria</taxon>
        <taxon>Bacillati</taxon>
        <taxon>Actinomycetota</taxon>
        <taxon>Actinomycetes</taxon>
        <taxon>Micrococcales</taxon>
        <taxon>Microbacteriaceae</taxon>
        <taxon>Agromyces</taxon>
    </lineage>
</organism>
<dbReference type="Pfam" id="PF02720">
    <property type="entry name" value="DUF222"/>
    <property type="match status" value="1"/>
</dbReference>
<gene>
    <name evidence="4" type="ORF">GE115_07770</name>
</gene>
<dbReference type="GO" id="GO:0008270">
    <property type="term" value="F:zinc ion binding"/>
    <property type="evidence" value="ECO:0007669"/>
    <property type="project" value="InterPro"/>
</dbReference>
<dbReference type="InterPro" id="IPR002711">
    <property type="entry name" value="HNH"/>
</dbReference>
<name>A0A6I2F672_9MICO</name>
<feature type="domain" description="HNH nuclease" evidence="3">
    <location>
        <begin position="356"/>
        <end position="408"/>
    </location>
</feature>
<dbReference type="EMBL" id="WJIF01000003">
    <property type="protein sequence ID" value="MRG59764.1"/>
    <property type="molecule type" value="Genomic_DNA"/>
</dbReference>
<evidence type="ECO:0000256" key="2">
    <source>
        <dbReference type="SAM" id="MobiDB-lite"/>
    </source>
</evidence>
<evidence type="ECO:0000256" key="1">
    <source>
        <dbReference type="ARBA" id="ARBA00023450"/>
    </source>
</evidence>
<dbReference type="Proteomes" id="UP000431080">
    <property type="component" value="Unassembled WGS sequence"/>
</dbReference>
<dbReference type="InterPro" id="IPR003615">
    <property type="entry name" value="HNH_nuc"/>
</dbReference>
<comment type="caution">
    <text evidence="4">The sequence shown here is derived from an EMBL/GenBank/DDBJ whole genome shotgun (WGS) entry which is preliminary data.</text>
</comment>
<protein>
    <submittedName>
        <fullName evidence="4">DUF222 domain-containing protein</fullName>
    </submittedName>
</protein>
<dbReference type="AlphaFoldDB" id="A0A6I2F672"/>
<accession>A0A6I2F672</accession>
<evidence type="ECO:0000313" key="4">
    <source>
        <dbReference type="EMBL" id="MRG59764.1"/>
    </source>
</evidence>
<keyword evidence="5" id="KW-1185">Reference proteome</keyword>
<reference evidence="4 5" key="1">
    <citation type="submission" date="2019-10" db="EMBL/GenBank/DDBJ databases">
        <authorList>
            <person name="Nie G."/>
            <person name="Ming H."/>
            <person name="Yi B."/>
        </authorList>
    </citation>
    <scope>NUCLEOTIDE SEQUENCE [LARGE SCALE GENOMIC DNA]</scope>
    <source>
        <strain evidence="4 5">CFH 90414</strain>
    </source>
</reference>
<feature type="region of interest" description="Disordered" evidence="2">
    <location>
        <begin position="1"/>
        <end position="20"/>
    </location>
</feature>
<proteinExistence type="inferred from homology"/>
<comment type="similarity">
    <text evidence="1">Belongs to the Rv1128c/1148c/1588c/1702c/1945/3466 family.</text>
</comment>
<dbReference type="SMART" id="SM00507">
    <property type="entry name" value="HNHc"/>
    <property type="match status" value="1"/>
</dbReference>
<evidence type="ECO:0000259" key="3">
    <source>
        <dbReference type="SMART" id="SM00507"/>
    </source>
</evidence>
<dbReference type="RefSeq" id="WP_153684196.1">
    <property type="nucleotide sequence ID" value="NZ_WJIF01000003.1"/>
</dbReference>
<evidence type="ECO:0000313" key="5">
    <source>
        <dbReference type="Proteomes" id="UP000431080"/>
    </source>
</evidence>
<dbReference type="InterPro" id="IPR003870">
    <property type="entry name" value="DUF222"/>
</dbReference>
<sequence>MELLFDPPAPKAAATWPPSWATIDEPDASWPLLEALHDASGTAAPLGEFAALEDALDAAETAAFAANRAMAAHLAAIRRAFDCARQHPALYLNRSALGARDEQELAVRAVAAELSMRLKLPSGTVRTRAFEAEVLHDRLPLVWHRFESGVAAYPEVRAAVDAAVGFDPDDPGLARFDEAVADLIGSVTPARFRQRLRALRARYDRALLEARHTRAYADRRVQVEHVDDGMSWVSLFVSSVDAARIRARLDATCHAQAGAPDERRSLDQLRADTAVAWLAGDGTPTAASVEVIVTVPVLALAGADDEPAQLDGAGPIDLATARQLFADAPSFLRLAVDPVTSAPLALDRTRYRPSAAQRTWLALRHGTCTRPGCDRLAVSSDLDHVRDWFTGGPTDVANLAPTCRSDHRLKHAARFTVTKSKLEGTVTWRSPTGRAYTDPPPF</sequence>
<dbReference type="GO" id="GO:0004519">
    <property type="term" value="F:endonuclease activity"/>
    <property type="evidence" value="ECO:0007669"/>
    <property type="project" value="InterPro"/>
</dbReference>
<dbReference type="CDD" id="cd00085">
    <property type="entry name" value="HNHc"/>
    <property type="match status" value="1"/>
</dbReference>
<dbReference type="GO" id="GO:0003676">
    <property type="term" value="F:nucleic acid binding"/>
    <property type="evidence" value="ECO:0007669"/>
    <property type="project" value="InterPro"/>
</dbReference>
<dbReference type="Gene3D" id="1.10.30.50">
    <property type="match status" value="1"/>
</dbReference>